<dbReference type="AlphaFoldDB" id="A0A8H7VTS5"/>
<name>A0A8H7VTS5_9FUNG</name>
<dbReference type="Proteomes" id="UP000613177">
    <property type="component" value="Unassembled WGS sequence"/>
</dbReference>
<dbReference type="EMBL" id="JAEPRE010000098">
    <property type="protein sequence ID" value="KAG2232820.1"/>
    <property type="molecule type" value="Genomic_DNA"/>
</dbReference>
<organism evidence="1 2">
    <name type="scientific">Thamnidium elegans</name>
    <dbReference type="NCBI Taxonomy" id="101142"/>
    <lineage>
        <taxon>Eukaryota</taxon>
        <taxon>Fungi</taxon>
        <taxon>Fungi incertae sedis</taxon>
        <taxon>Mucoromycota</taxon>
        <taxon>Mucoromycotina</taxon>
        <taxon>Mucoromycetes</taxon>
        <taxon>Mucorales</taxon>
        <taxon>Mucorineae</taxon>
        <taxon>Mucoraceae</taxon>
        <taxon>Thamnidium</taxon>
    </lineage>
</organism>
<gene>
    <name evidence="1" type="ORF">INT48_005688</name>
</gene>
<protein>
    <submittedName>
        <fullName evidence="1">Uncharacterized protein</fullName>
    </submittedName>
</protein>
<reference evidence="1" key="1">
    <citation type="submission" date="2021-01" db="EMBL/GenBank/DDBJ databases">
        <title>Metabolic potential, ecology and presence of endohyphal bacteria is reflected in genomic diversity of Mucoromycotina.</title>
        <authorList>
            <person name="Muszewska A."/>
            <person name="Okrasinska A."/>
            <person name="Steczkiewicz K."/>
            <person name="Drgas O."/>
            <person name="Orlowska M."/>
            <person name="Perlinska-Lenart U."/>
            <person name="Aleksandrzak-Piekarczyk T."/>
            <person name="Szatraj K."/>
            <person name="Zielenkiewicz U."/>
            <person name="Pilsyk S."/>
            <person name="Malc E."/>
            <person name="Mieczkowski P."/>
            <person name="Kruszewska J.S."/>
            <person name="Biernat P."/>
            <person name="Pawlowska J."/>
        </authorList>
    </citation>
    <scope>NUCLEOTIDE SEQUENCE</scope>
    <source>
        <strain evidence="1">WA0000018081</strain>
    </source>
</reference>
<evidence type="ECO:0000313" key="2">
    <source>
        <dbReference type="Proteomes" id="UP000613177"/>
    </source>
</evidence>
<evidence type="ECO:0000313" key="1">
    <source>
        <dbReference type="EMBL" id="KAG2232820.1"/>
    </source>
</evidence>
<comment type="caution">
    <text evidence="1">The sequence shown here is derived from an EMBL/GenBank/DDBJ whole genome shotgun (WGS) entry which is preliminary data.</text>
</comment>
<accession>A0A8H7VTS5</accession>
<sequence>MSIKTLCFDLCYSSNAYKRYRVLTIILVIVTKSFSKANFQDEFTTSSEGFLLQASCRFWAKQCFLLTAGVISNYSYCHQITLEPMVALGYFTTHHTLQQIPRHHCSNPTLMLLSSTVKEILSKECDEMICKPKLRQTALEKLKRKNAIVQIELKIQFQEGLESYRKQYHQRKEARQAKLKESL</sequence>
<keyword evidence="2" id="KW-1185">Reference proteome</keyword>
<proteinExistence type="predicted"/>